<keyword evidence="2 5" id="KW-0732">Signal</keyword>
<evidence type="ECO:0000256" key="1">
    <source>
        <dbReference type="ARBA" id="ARBA00004370"/>
    </source>
</evidence>
<evidence type="ECO:0000256" key="3">
    <source>
        <dbReference type="ARBA" id="ARBA00023136"/>
    </source>
</evidence>
<feature type="domain" description="Outer membrane protein beta-barrel" evidence="6">
    <location>
        <begin position="40"/>
        <end position="210"/>
    </location>
</feature>
<evidence type="ECO:0000256" key="4">
    <source>
        <dbReference type="ARBA" id="ARBA00038306"/>
    </source>
</evidence>
<name>A0ABT3GUA4_9RHOB</name>
<feature type="signal peptide" evidence="5">
    <location>
        <begin position="1"/>
        <end position="27"/>
    </location>
</feature>
<dbReference type="InterPro" id="IPR051692">
    <property type="entry name" value="OMP-like"/>
</dbReference>
<accession>A0ABT3GUA4</accession>
<comment type="similarity">
    <text evidence="4">Belongs to the Omp25/RopB family.</text>
</comment>
<dbReference type="Proteomes" id="UP001208938">
    <property type="component" value="Unassembled WGS sequence"/>
</dbReference>
<reference evidence="7 8" key="1">
    <citation type="submission" date="2022-10" db="EMBL/GenBank/DDBJ databases">
        <title>Pararhodobacter sp. nov., isolated from marine algae.</title>
        <authorList>
            <person name="Choi B.J."/>
            <person name="Kim J.M."/>
            <person name="Lee J.K."/>
            <person name="Choi D.G."/>
            <person name="Jeon C.O."/>
        </authorList>
    </citation>
    <scope>NUCLEOTIDE SEQUENCE [LARGE SCALE GENOMIC DNA]</scope>
    <source>
        <strain evidence="7 8">ZQ420</strain>
    </source>
</reference>
<evidence type="ECO:0000313" key="7">
    <source>
        <dbReference type="EMBL" id="MCW1931117.1"/>
    </source>
</evidence>
<evidence type="ECO:0000259" key="6">
    <source>
        <dbReference type="Pfam" id="PF13505"/>
    </source>
</evidence>
<dbReference type="RefSeq" id="WP_264504267.1">
    <property type="nucleotide sequence ID" value="NZ_JAPDFL010000001.1"/>
</dbReference>
<evidence type="ECO:0000313" key="8">
    <source>
        <dbReference type="Proteomes" id="UP001208938"/>
    </source>
</evidence>
<dbReference type="PANTHER" id="PTHR34001">
    <property type="entry name" value="BLL7405 PROTEIN"/>
    <property type="match status" value="1"/>
</dbReference>
<dbReference type="Pfam" id="PF13505">
    <property type="entry name" value="OMP_b-brl"/>
    <property type="match status" value="1"/>
</dbReference>
<organism evidence="7 8">
    <name type="scientific">Pararhodobacter zhoushanensis</name>
    <dbReference type="NCBI Taxonomy" id="2479545"/>
    <lineage>
        <taxon>Bacteria</taxon>
        <taxon>Pseudomonadati</taxon>
        <taxon>Pseudomonadota</taxon>
        <taxon>Alphaproteobacteria</taxon>
        <taxon>Rhodobacterales</taxon>
        <taxon>Paracoccaceae</taxon>
        <taxon>Pararhodobacter</taxon>
    </lineage>
</organism>
<evidence type="ECO:0000256" key="5">
    <source>
        <dbReference type="SAM" id="SignalP"/>
    </source>
</evidence>
<proteinExistence type="inferred from homology"/>
<comment type="caution">
    <text evidence="7">The sequence shown here is derived from an EMBL/GenBank/DDBJ whole genome shotgun (WGS) entry which is preliminary data.</text>
</comment>
<keyword evidence="3" id="KW-0472">Membrane</keyword>
<evidence type="ECO:0000256" key="2">
    <source>
        <dbReference type="ARBA" id="ARBA00022729"/>
    </source>
</evidence>
<gene>
    <name evidence="7" type="ORF">OKW52_02240</name>
</gene>
<feature type="chain" id="PRO_5045603244" evidence="5">
    <location>
        <begin position="28"/>
        <end position="211"/>
    </location>
</feature>
<sequence length="211" mass="22061">MTKILKLSLGSAASVVALVVASGAALASGPVVYVEPEVMVAPMPAPSYSWDGFYGGLSISALSGQINENTGGGLFPDLESDSAFGGFVGYNWQRGNMVFGAELAYTSFNTPYVGFPNSLQENALELRARAGYAFDRVMVYGFVGAARSTLTDVGVEVRQTGVSYGLGMQALVTQSMFVGVELARRDVSGDALGFTAGSDIDTVSLRAGFQF</sequence>
<dbReference type="InterPro" id="IPR027385">
    <property type="entry name" value="Beta-barrel_OMP"/>
</dbReference>
<dbReference type="InterPro" id="IPR011250">
    <property type="entry name" value="OMP/PagP_B-barrel"/>
</dbReference>
<keyword evidence="8" id="KW-1185">Reference proteome</keyword>
<dbReference type="EMBL" id="JAPDFL010000001">
    <property type="protein sequence ID" value="MCW1931117.1"/>
    <property type="molecule type" value="Genomic_DNA"/>
</dbReference>
<protein>
    <submittedName>
        <fullName evidence="7">Porin family protein</fullName>
    </submittedName>
</protein>
<dbReference type="Gene3D" id="2.40.160.20">
    <property type="match status" value="1"/>
</dbReference>
<comment type="subcellular location">
    <subcellularLocation>
        <location evidence="1">Membrane</location>
    </subcellularLocation>
</comment>
<dbReference type="PANTHER" id="PTHR34001:SF3">
    <property type="entry name" value="BLL7405 PROTEIN"/>
    <property type="match status" value="1"/>
</dbReference>
<dbReference type="SUPFAM" id="SSF56925">
    <property type="entry name" value="OMPA-like"/>
    <property type="match status" value="1"/>
</dbReference>